<dbReference type="EMBL" id="LR796923">
    <property type="protein sequence ID" value="CAB4174139.1"/>
    <property type="molecule type" value="Genomic_DNA"/>
</dbReference>
<organism evidence="2">
    <name type="scientific">uncultured Caudovirales phage</name>
    <dbReference type="NCBI Taxonomy" id="2100421"/>
    <lineage>
        <taxon>Viruses</taxon>
        <taxon>Duplodnaviria</taxon>
        <taxon>Heunggongvirae</taxon>
        <taxon>Uroviricota</taxon>
        <taxon>Caudoviricetes</taxon>
        <taxon>Peduoviridae</taxon>
        <taxon>Maltschvirus</taxon>
        <taxon>Maltschvirus maltsch</taxon>
    </lineage>
</organism>
<evidence type="ECO:0000313" key="2">
    <source>
        <dbReference type="EMBL" id="CAB4174139.1"/>
    </source>
</evidence>
<feature type="coiled-coil region" evidence="1">
    <location>
        <begin position="461"/>
        <end position="488"/>
    </location>
</feature>
<proteinExistence type="predicted"/>
<name>A0A6J5PQH4_9CAUD</name>
<keyword evidence="1" id="KW-0175">Coiled coil</keyword>
<accession>A0A6J5PQH4</accession>
<reference evidence="2" key="1">
    <citation type="submission" date="2020-05" db="EMBL/GenBank/DDBJ databases">
        <authorList>
            <person name="Chiriac C."/>
            <person name="Salcher M."/>
            <person name="Ghai R."/>
            <person name="Kavagutti S V."/>
        </authorList>
    </citation>
    <scope>NUCLEOTIDE SEQUENCE</scope>
</reference>
<evidence type="ECO:0000256" key="1">
    <source>
        <dbReference type="SAM" id="Coils"/>
    </source>
</evidence>
<sequence length="531" mass="60277">MKDFVNNVLSELKTNSVLKSEPLVKILTESIDKSISLGEPAVSIYKDLKGGIASINATVKSKHLKALLEQFNKIETTSESKTVLIAKKVNLSEKLYAIKKSKSSVNPIIKGQVDVFESYLNNGTPDFALCEGFIQFFSNHKYDAAIKKQVEKVQTYLVENRSELLFLNTIYSMDSMPNQQYSTVSSDLKKMLIAESYTSDILKLKYGTTVPLVNQLVNELRLVESQTLGYFTLGDGDSSTTVTNLITPATKAKDGMILYMDNRFVSIRESRGLTGKETNVYIDGTFKIAEIDPTYVKEKFPKFYKVAESFATLGFTKNVDGTSVDSSAIRNFNISFKTNEEKELDLYLNESKVSNLDEINLMEALSLESNEIKSRVITLFENSNNLFNFDFIKELTNDHTLSEAFVLKLTNDFYICEKLNSAEREWKKVDEYELYEFCMTKFNYDISPIFKTKIEEKVDSYKKIESAKNKISIDIEKLEETMEKLQKAISSPDLDSEATKKLSGIRESIEAKITSLKNDYVGIDLFKKEIK</sequence>
<protein>
    <submittedName>
        <fullName evidence="2">Uncharacterized protein</fullName>
    </submittedName>
</protein>
<gene>
    <name evidence="2" type="ORF">UFOVP972_22</name>
</gene>